<keyword evidence="1" id="KW-1133">Transmembrane helix</keyword>
<organism evidence="2 3">
    <name type="scientific">Plakobranchus ocellatus</name>
    <dbReference type="NCBI Taxonomy" id="259542"/>
    <lineage>
        <taxon>Eukaryota</taxon>
        <taxon>Metazoa</taxon>
        <taxon>Spiralia</taxon>
        <taxon>Lophotrochozoa</taxon>
        <taxon>Mollusca</taxon>
        <taxon>Gastropoda</taxon>
        <taxon>Heterobranchia</taxon>
        <taxon>Euthyneura</taxon>
        <taxon>Panpulmonata</taxon>
        <taxon>Sacoglossa</taxon>
        <taxon>Placobranchoidea</taxon>
        <taxon>Plakobranchidae</taxon>
        <taxon>Plakobranchus</taxon>
    </lineage>
</organism>
<feature type="transmembrane region" description="Helical" evidence="1">
    <location>
        <begin position="6"/>
        <end position="24"/>
    </location>
</feature>
<comment type="caution">
    <text evidence="2">The sequence shown here is derived from an EMBL/GenBank/DDBJ whole genome shotgun (WGS) entry which is preliminary data.</text>
</comment>
<keyword evidence="1" id="KW-0472">Membrane</keyword>
<dbReference type="Proteomes" id="UP000735302">
    <property type="component" value="Unassembled WGS sequence"/>
</dbReference>
<dbReference type="AlphaFoldDB" id="A0AAV4D8D7"/>
<keyword evidence="3" id="KW-1185">Reference proteome</keyword>
<accession>A0AAV4D8D7</accession>
<name>A0AAV4D8D7_9GAST</name>
<dbReference type="EMBL" id="BLXT01007613">
    <property type="protein sequence ID" value="GFO40311.1"/>
    <property type="molecule type" value="Genomic_DNA"/>
</dbReference>
<evidence type="ECO:0000256" key="1">
    <source>
        <dbReference type="SAM" id="Phobius"/>
    </source>
</evidence>
<sequence length="102" mass="11300">MKMLMSIVVIDVAILVVVVMIVVLTTRFGGVGGTVNSESALRSAGTLLLQVRAPLPAPRPDEGPESLRPPCGLAIYYQTYNRLWWWYCRVDAAIFVKQCSLF</sequence>
<evidence type="ECO:0008006" key="4">
    <source>
        <dbReference type="Google" id="ProtNLM"/>
    </source>
</evidence>
<evidence type="ECO:0000313" key="3">
    <source>
        <dbReference type="Proteomes" id="UP000735302"/>
    </source>
</evidence>
<proteinExistence type="predicted"/>
<protein>
    <recommendedName>
        <fullName evidence="4">Secreted protein</fullName>
    </recommendedName>
</protein>
<reference evidence="2 3" key="1">
    <citation type="journal article" date="2021" name="Elife">
        <title>Chloroplast acquisition without the gene transfer in kleptoplastic sea slugs, Plakobranchus ocellatus.</title>
        <authorList>
            <person name="Maeda T."/>
            <person name="Takahashi S."/>
            <person name="Yoshida T."/>
            <person name="Shimamura S."/>
            <person name="Takaki Y."/>
            <person name="Nagai Y."/>
            <person name="Toyoda A."/>
            <person name="Suzuki Y."/>
            <person name="Arimoto A."/>
            <person name="Ishii H."/>
            <person name="Satoh N."/>
            <person name="Nishiyama T."/>
            <person name="Hasebe M."/>
            <person name="Maruyama T."/>
            <person name="Minagawa J."/>
            <person name="Obokata J."/>
            <person name="Shigenobu S."/>
        </authorList>
    </citation>
    <scope>NUCLEOTIDE SEQUENCE [LARGE SCALE GENOMIC DNA]</scope>
</reference>
<keyword evidence="1" id="KW-0812">Transmembrane</keyword>
<gene>
    <name evidence="2" type="ORF">PoB_006681600</name>
</gene>
<evidence type="ECO:0000313" key="2">
    <source>
        <dbReference type="EMBL" id="GFO40311.1"/>
    </source>
</evidence>